<protein>
    <submittedName>
        <fullName evidence="1">Uncharacterized protein</fullName>
    </submittedName>
</protein>
<dbReference type="Proteomes" id="UP000809440">
    <property type="component" value="Unassembled WGS sequence"/>
</dbReference>
<gene>
    <name evidence="1" type="ORF">JQX41_04345</name>
    <name evidence="2" type="ORF">JQX48_04345</name>
</gene>
<dbReference type="EMBL" id="JAFBXE010000002">
    <property type="protein sequence ID" value="MBM2411519.1"/>
    <property type="molecule type" value="Genomic_DNA"/>
</dbReference>
<keyword evidence="4" id="KW-1185">Reference proteome</keyword>
<reference evidence="1 4" key="1">
    <citation type="submission" date="2021-01" db="EMBL/GenBank/DDBJ databases">
        <title>Diatom-associated Roseobacters Show Island Model of Population Structure.</title>
        <authorList>
            <person name="Qu L."/>
            <person name="Feng X."/>
            <person name="Chen Y."/>
            <person name="Li L."/>
            <person name="Wang X."/>
            <person name="Hu Z."/>
            <person name="Wang H."/>
            <person name="Luo H."/>
        </authorList>
    </citation>
    <scope>NUCLEOTIDE SEQUENCE</scope>
    <source>
        <strain evidence="2 4">CC28-63</strain>
        <strain evidence="1">CC28-69</strain>
    </source>
</reference>
<evidence type="ECO:0000313" key="4">
    <source>
        <dbReference type="Proteomes" id="UP000809440"/>
    </source>
</evidence>
<dbReference type="Proteomes" id="UP000755667">
    <property type="component" value="Unassembled WGS sequence"/>
</dbReference>
<dbReference type="OrthoDB" id="7060208at2"/>
<evidence type="ECO:0000313" key="2">
    <source>
        <dbReference type="EMBL" id="MBM2416186.1"/>
    </source>
</evidence>
<proteinExistence type="predicted"/>
<organism evidence="1 3">
    <name type="scientific">Marivita cryptomonadis</name>
    <dbReference type="NCBI Taxonomy" id="505252"/>
    <lineage>
        <taxon>Bacteria</taxon>
        <taxon>Pseudomonadati</taxon>
        <taxon>Pseudomonadota</taxon>
        <taxon>Alphaproteobacteria</taxon>
        <taxon>Rhodobacterales</taxon>
        <taxon>Roseobacteraceae</taxon>
        <taxon>Marivita</taxon>
    </lineage>
</organism>
<dbReference type="GeneID" id="62642084"/>
<comment type="caution">
    <text evidence="1">The sequence shown here is derived from an EMBL/GenBank/DDBJ whole genome shotgun (WGS) entry which is preliminary data.</text>
</comment>
<dbReference type="RefSeq" id="WP_085631315.1">
    <property type="nucleotide sequence ID" value="NZ_JAFBWU010000002.1"/>
</dbReference>
<dbReference type="AlphaFoldDB" id="A0A9Q2S0N2"/>
<accession>A0A9Q2S0N2</accession>
<dbReference type="EMBL" id="JAFBXF010000002">
    <property type="protein sequence ID" value="MBM2416186.1"/>
    <property type="molecule type" value="Genomic_DNA"/>
</dbReference>
<evidence type="ECO:0000313" key="3">
    <source>
        <dbReference type="Proteomes" id="UP000755667"/>
    </source>
</evidence>
<name>A0A9Q2S0N2_9RHOB</name>
<sequence length="372" mass="39902">MAALAGAWNMLANCAKAQRGERVLIAYEPAEHGYFDAHVLNAVVRMAREMGLIVKTANVGFDPNATRLPDALRVQIDKADIVLFLARLGDQLRFSDMPPGKRIVVSFALDEGLLGSGFGTTSYAAFVALKSLISDSLNHAATVRVTCPNGTDVVGIPEMPPDEEGDTTVMRFPMSVFKPVPAHSFSGRVALCGFLTGTGSHYYDNYTVEFDGPVMAYLGRGRLLGFDGSARDVAAANAHYDRVADKLGIDRNFVHSWHAGIHPGCGYLQDARVNYERWGGAAFGNPRILHFHTCGAYAPGEISWNVLDPSIWIDGIPVWDKGVFHPARLAGGQAILDAYPDAAAIFAHPDAHVGLTAWNDVAGVAPALVAVS</sequence>
<evidence type="ECO:0000313" key="1">
    <source>
        <dbReference type="EMBL" id="MBM2411519.1"/>
    </source>
</evidence>